<sequence length="82" mass="9308">MQKLREDTFSLTAALTQSPSGMIRMLVALTYTPPMIIASKTRPLGFTWNIINSSRTVNGFITWKDLLPFCLWNVWLTGNDNT</sequence>
<protein>
    <submittedName>
        <fullName evidence="1">Putative ovule protein</fullName>
    </submittedName>
</protein>
<name>A0A0V0GFN3_SOLCH</name>
<dbReference type="AlphaFoldDB" id="A0A0V0GFN3"/>
<reference evidence="1" key="1">
    <citation type="submission" date="2015-12" db="EMBL/GenBank/DDBJ databases">
        <title>Gene expression during late stages of embryo sac development: a critical building block for successful pollen-pistil interactions.</title>
        <authorList>
            <person name="Liu Y."/>
            <person name="Joly V."/>
            <person name="Sabar M."/>
            <person name="Matton D.P."/>
        </authorList>
    </citation>
    <scope>NUCLEOTIDE SEQUENCE</scope>
</reference>
<accession>A0A0V0GFN3</accession>
<evidence type="ECO:0000313" key="1">
    <source>
        <dbReference type="EMBL" id="JAP06669.1"/>
    </source>
</evidence>
<proteinExistence type="predicted"/>
<organism evidence="1">
    <name type="scientific">Solanum chacoense</name>
    <name type="common">Chaco potato</name>
    <dbReference type="NCBI Taxonomy" id="4108"/>
    <lineage>
        <taxon>Eukaryota</taxon>
        <taxon>Viridiplantae</taxon>
        <taxon>Streptophyta</taxon>
        <taxon>Embryophyta</taxon>
        <taxon>Tracheophyta</taxon>
        <taxon>Spermatophyta</taxon>
        <taxon>Magnoliopsida</taxon>
        <taxon>eudicotyledons</taxon>
        <taxon>Gunneridae</taxon>
        <taxon>Pentapetalae</taxon>
        <taxon>asterids</taxon>
        <taxon>lamiids</taxon>
        <taxon>Solanales</taxon>
        <taxon>Solanaceae</taxon>
        <taxon>Solanoideae</taxon>
        <taxon>Solaneae</taxon>
        <taxon>Solanum</taxon>
    </lineage>
</organism>
<dbReference type="EMBL" id="GEDG01040612">
    <property type="protein sequence ID" value="JAP06669.1"/>
    <property type="molecule type" value="Transcribed_RNA"/>
</dbReference>
<feature type="non-terminal residue" evidence="1">
    <location>
        <position position="82"/>
    </location>
</feature>